<dbReference type="AlphaFoldDB" id="A0AAV2PXX2"/>
<dbReference type="GO" id="GO:0030983">
    <property type="term" value="F:mismatched DNA binding"/>
    <property type="evidence" value="ECO:0007669"/>
    <property type="project" value="InterPro"/>
</dbReference>
<feature type="non-terminal residue" evidence="2">
    <location>
        <position position="1"/>
    </location>
</feature>
<feature type="compositionally biased region" description="Polar residues" evidence="1">
    <location>
        <begin position="59"/>
        <end position="80"/>
    </location>
</feature>
<gene>
    <name evidence="2" type="ORF">MNOR_LOCUS5193</name>
</gene>
<reference evidence="2 3" key="1">
    <citation type="submission" date="2024-05" db="EMBL/GenBank/DDBJ databases">
        <authorList>
            <person name="Wallberg A."/>
        </authorList>
    </citation>
    <scope>NUCLEOTIDE SEQUENCE [LARGE SCALE GENOMIC DNA]</scope>
</reference>
<feature type="region of interest" description="Disordered" evidence="1">
    <location>
        <begin position="1"/>
        <end position="32"/>
    </location>
</feature>
<comment type="caution">
    <text evidence="2">The sequence shown here is derived from an EMBL/GenBank/DDBJ whole genome shotgun (WGS) entry which is preliminary data.</text>
</comment>
<dbReference type="GO" id="GO:0006298">
    <property type="term" value="P:mismatch repair"/>
    <property type="evidence" value="ECO:0007669"/>
    <property type="project" value="InterPro"/>
</dbReference>
<organism evidence="2 3">
    <name type="scientific">Meganyctiphanes norvegica</name>
    <name type="common">Northern krill</name>
    <name type="synonym">Thysanopoda norvegica</name>
    <dbReference type="NCBI Taxonomy" id="48144"/>
    <lineage>
        <taxon>Eukaryota</taxon>
        <taxon>Metazoa</taxon>
        <taxon>Ecdysozoa</taxon>
        <taxon>Arthropoda</taxon>
        <taxon>Crustacea</taxon>
        <taxon>Multicrustacea</taxon>
        <taxon>Malacostraca</taxon>
        <taxon>Eumalacostraca</taxon>
        <taxon>Eucarida</taxon>
        <taxon>Euphausiacea</taxon>
        <taxon>Euphausiidae</taxon>
        <taxon>Meganyctiphanes</taxon>
    </lineage>
</organism>
<feature type="region of interest" description="Disordered" evidence="1">
    <location>
        <begin position="50"/>
        <end position="80"/>
    </location>
</feature>
<dbReference type="GO" id="GO:0005524">
    <property type="term" value="F:ATP binding"/>
    <property type="evidence" value="ECO:0007669"/>
    <property type="project" value="InterPro"/>
</dbReference>
<dbReference type="InterPro" id="IPR036678">
    <property type="entry name" value="MutS_con_dom_sf"/>
</dbReference>
<dbReference type="Proteomes" id="UP001497623">
    <property type="component" value="Unassembled WGS sequence"/>
</dbReference>
<evidence type="ECO:0000256" key="1">
    <source>
        <dbReference type="SAM" id="MobiDB-lite"/>
    </source>
</evidence>
<name>A0AAV2PXX2_MEGNR</name>
<keyword evidence="3" id="KW-1185">Reference proteome</keyword>
<evidence type="ECO:0000313" key="2">
    <source>
        <dbReference type="EMBL" id="CAL4065946.1"/>
    </source>
</evidence>
<protein>
    <submittedName>
        <fullName evidence="2">Uncharacterized protein</fullName>
    </submittedName>
</protein>
<accession>A0AAV2PXX2</accession>
<dbReference type="Gene3D" id="3.30.420.110">
    <property type="entry name" value="MutS, connector domain"/>
    <property type="match status" value="1"/>
</dbReference>
<dbReference type="EMBL" id="CAXKWB010001973">
    <property type="protein sequence ID" value="CAL4065946.1"/>
    <property type="molecule type" value="Genomic_DNA"/>
</dbReference>
<sequence length="150" mass="16031">DSGILESLSKRTGSIRNRKSSKEIETETSLSQGLDQLSSARFSKSPAFTKTSSIDRLRTSGGSRIQTPGSLRSRVSTGRTPLSLNASSARGGLNPTTIVAVVEGRGQARGEVGIAAIDLHSTHLTLAQFSDMHTYTRTITKLSIFNPLEV</sequence>
<evidence type="ECO:0000313" key="3">
    <source>
        <dbReference type="Proteomes" id="UP001497623"/>
    </source>
</evidence>
<proteinExistence type="predicted"/>